<dbReference type="OrthoDB" id="9971063at2759"/>
<keyword evidence="3" id="KW-1185">Reference proteome</keyword>
<sequence length="97" mass="11589">MDDIPANTRQTRVFQHDEEPKHFSRDTRDYLYRIYPQRWNSIGGPVEWLFSDLIPMDFLLWRYIKSTVYDTLEISDIYLVVRIVEAVSCVGDILAQF</sequence>
<evidence type="ECO:0000313" key="3">
    <source>
        <dbReference type="Proteomes" id="UP000499080"/>
    </source>
</evidence>
<evidence type="ECO:0000313" key="1">
    <source>
        <dbReference type="EMBL" id="GBO25906.1"/>
    </source>
</evidence>
<reference evidence="2 3" key="1">
    <citation type="journal article" date="2019" name="Sci. Rep.">
        <title>Orb-weaving spider Araneus ventricosus genome elucidates the spidroin gene catalogue.</title>
        <authorList>
            <person name="Kono N."/>
            <person name="Nakamura H."/>
            <person name="Ohtoshi R."/>
            <person name="Moran D.A.P."/>
            <person name="Shinohara A."/>
            <person name="Yoshida Y."/>
            <person name="Fujiwara M."/>
            <person name="Mori M."/>
            <person name="Tomita M."/>
            <person name="Arakawa K."/>
        </authorList>
    </citation>
    <scope>NUCLEOTIDE SEQUENCE [LARGE SCALE GENOMIC DNA]</scope>
</reference>
<dbReference type="EMBL" id="BGPR01048901">
    <property type="protein sequence ID" value="GBO25906.1"/>
    <property type="molecule type" value="Genomic_DNA"/>
</dbReference>
<dbReference type="GO" id="GO:0003676">
    <property type="term" value="F:nucleic acid binding"/>
    <property type="evidence" value="ECO:0007669"/>
    <property type="project" value="InterPro"/>
</dbReference>
<protein>
    <submittedName>
        <fullName evidence="2">Uncharacterized protein</fullName>
    </submittedName>
</protein>
<comment type="caution">
    <text evidence="2">The sequence shown here is derived from an EMBL/GenBank/DDBJ whole genome shotgun (WGS) entry which is preliminary data.</text>
</comment>
<dbReference type="Proteomes" id="UP000499080">
    <property type="component" value="Unassembled WGS sequence"/>
</dbReference>
<dbReference type="InterPro" id="IPR036397">
    <property type="entry name" value="RNaseH_sf"/>
</dbReference>
<evidence type="ECO:0000313" key="2">
    <source>
        <dbReference type="EMBL" id="GBO27065.1"/>
    </source>
</evidence>
<name>A0A4Y2VP00_ARAVE</name>
<organism evidence="2 3">
    <name type="scientific">Araneus ventricosus</name>
    <name type="common">Orbweaver spider</name>
    <name type="synonym">Epeira ventricosa</name>
    <dbReference type="NCBI Taxonomy" id="182803"/>
    <lineage>
        <taxon>Eukaryota</taxon>
        <taxon>Metazoa</taxon>
        <taxon>Ecdysozoa</taxon>
        <taxon>Arthropoda</taxon>
        <taxon>Chelicerata</taxon>
        <taxon>Arachnida</taxon>
        <taxon>Araneae</taxon>
        <taxon>Araneomorphae</taxon>
        <taxon>Entelegynae</taxon>
        <taxon>Araneoidea</taxon>
        <taxon>Araneidae</taxon>
        <taxon>Araneus</taxon>
    </lineage>
</organism>
<dbReference type="Gene3D" id="3.30.420.10">
    <property type="entry name" value="Ribonuclease H-like superfamily/Ribonuclease H"/>
    <property type="match status" value="1"/>
</dbReference>
<accession>A0A4Y2VP00</accession>
<dbReference type="PANTHER" id="PTHR47326">
    <property type="entry name" value="TRANSPOSABLE ELEMENT TC3 TRANSPOSASE-LIKE PROTEIN"/>
    <property type="match status" value="1"/>
</dbReference>
<dbReference type="AlphaFoldDB" id="A0A4Y2VP00"/>
<gene>
    <name evidence="2" type="ORF">AVEN_43955_1</name>
    <name evidence="1" type="ORF">AVEN_59965_1</name>
</gene>
<dbReference type="PANTHER" id="PTHR47326:SF1">
    <property type="entry name" value="HTH PSQ-TYPE DOMAIN-CONTAINING PROTEIN"/>
    <property type="match status" value="1"/>
</dbReference>
<dbReference type="EMBL" id="BGPR01050050">
    <property type="protein sequence ID" value="GBO27065.1"/>
    <property type="molecule type" value="Genomic_DNA"/>
</dbReference>
<proteinExistence type="predicted"/>